<feature type="domain" description="C2H2-type" evidence="10">
    <location>
        <begin position="902"/>
        <end position="930"/>
    </location>
</feature>
<feature type="compositionally biased region" description="Basic and acidic residues" evidence="9">
    <location>
        <begin position="182"/>
        <end position="201"/>
    </location>
</feature>
<evidence type="ECO:0000256" key="6">
    <source>
        <dbReference type="ARBA" id="ARBA00023125"/>
    </source>
</evidence>
<keyword evidence="6" id="KW-0238">DNA-binding</keyword>
<dbReference type="SUPFAM" id="SSF57667">
    <property type="entry name" value="beta-beta-alpha zinc fingers"/>
    <property type="match status" value="6"/>
</dbReference>
<keyword evidence="12" id="KW-1185">Reference proteome</keyword>
<dbReference type="EMBL" id="VSWD01000012">
    <property type="protein sequence ID" value="KAK3086766.1"/>
    <property type="molecule type" value="Genomic_DNA"/>
</dbReference>
<feature type="domain" description="C2H2-type" evidence="10">
    <location>
        <begin position="454"/>
        <end position="482"/>
    </location>
</feature>
<keyword evidence="3" id="KW-0677">Repeat</keyword>
<evidence type="ECO:0000256" key="2">
    <source>
        <dbReference type="ARBA" id="ARBA00022723"/>
    </source>
</evidence>
<feature type="domain" description="C2H2-type" evidence="10">
    <location>
        <begin position="987"/>
        <end position="1014"/>
    </location>
</feature>
<dbReference type="SMART" id="SM00355">
    <property type="entry name" value="ZnF_C2H2"/>
    <property type="match status" value="17"/>
</dbReference>
<dbReference type="FunFam" id="3.30.160.60:FF:000614">
    <property type="entry name" value="Zinc finger protein 142"/>
    <property type="match status" value="1"/>
</dbReference>
<dbReference type="InterPro" id="IPR036236">
    <property type="entry name" value="Znf_C2H2_sf"/>
</dbReference>
<evidence type="ECO:0000256" key="4">
    <source>
        <dbReference type="ARBA" id="ARBA00022771"/>
    </source>
</evidence>
<evidence type="ECO:0000313" key="11">
    <source>
        <dbReference type="EMBL" id="KAK3086766.1"/>
    </source>
</evidence>
<dbReference type="PROSITE" id="PS50157">
    <property type="entry name" value="ZINC_FINGER_C2H2_2"/>
    <property type="match status" value="12"/>
</dbReference>
<dbReference type="Pfam" id="PF00096">
    <property type="entry name" value="zf-C2H2"/>
    <property type="match status" value="4"/>
</dbReference>
<keyword evidence="4 8" id="KW-0863">Zinc-finger</keyword>
<feature type="compositionally biased region" description="Basic and acidic residues" evidence="9">
    <location>
        <begin position="274"/>
        <end position="288"/>
    </location>
</feature>
<evidence type="ECO:0000256" key="1">
    <source>
        <dbReference type="ARBA" id="ARBA00004123"/>
    </source>
</evidence>
<dbReference type="PANTHER" id="PTHR24390:SF159">
    <property type="entry name" value="GROWTH FACTOR INDEPENDENT 1 TRANSCRIPTIONAL REPRESSOR"/>
    <property type="match status" value="1"/>
</dbReference>
<feature type="compositionally biased region" description="Polar residues" evidence="9">
    <location>
        <begin position="26"/>
        <end position="39"/>
    </location>
</feature>
<dbReference type="GO" id="GO:0008270">
    <property type="term" value="F:zinc ion binding"/>
    <property type="evidence" value="ECO:0007669"/>
    <property type="project" value="UniProtKB-KW"/>
</dbReference>
<feature type="region of interest" description="Disordered" evidence="9">
    <location>
        <begin position="19"/>
        <end position="39"/>
    </location>
</feature>
<comment type="subcellular location">
    <subcellularLocation>
        <location evidence="1">Nucleus</location>
    </subcellularLocation>
</comment>
<feature type="domain" description="C2H2-type" evidence="10">
    <location>
        <begin position="560"/>
        <end position="588"/>
    </location>
</feature>
<feature type="region of interest" description="Disordered" evidence="9">
    <location>
        <begin position="242"/>
        <end position="288"/>
    </location>
</feature>
<evidence type="ECO:0000256" key="3">
    <source>
        <dbReference type="ARBA" id="ARBA00022737"/>
    </source>
</evidence>
<keyword evidence="5" id="KW-0862">Zinc</keyword>
<feature type="region of interest" description="Disordered" evidence="9">
    <location>
        <begin position="653"/>
        <end position="675"/>
    </location>
</feature>
<dbReference type="GO" id="GO:0003700">
    <property type="term" value="F:DNA-binding transcription factor activity"/>
    <property type="evidence" value="ECO:0007669"/>
    <property type="project" value="TreeGrafter"/>
</dbReference>
<dbReference type="Proteomes" id="UP001186944">
    <property type="component" value="Unassembled WGS sequence"/>
</dbReference>
<sequence>MTFNEIGAFLEHKREECKPLAPDGTADTSNHGNGTDPTIQQNLELPAVSSNGINELKKILTIISTALTIEQNIKHRRTPSKPEVDQVPGRRSIPCRLAAPAFDPAMDDNQVAMAMNSMVTGTLTGEPQTVIIIQANSTADEQSLLEGAFPQGDFLGQISNLAQQLVDDTVPETKKKRVRKKKDTEPPAKKQRPSEPEKLPDGKLQCKCCKKKFTKERFYKTHKCLPTTDYVDVTKKEVMVDSDENDGVDLGGDSESDFDPNKEDSADDEDFKIDDDKPWTNRSERSKNKGIKEGALKLATDLENIGFSTPEKSVDPPIFSSEEDKAAFDASLSIDLSTLNIDHMFRQHMIEQDLNDKAPITSRLVTSSLSLYSCNTCDKIFKTLSHMRLHVLIHTDLKPFQCPRCNYASNAKGNLYTHMRKHTGQFYNCKFCDFKSVNKGHVLEHEAIHTGVTHQCNICQHDYSTLKSLINHVRKYHSDTKKGQEYLATFLQGGVRRGTTVIHQCHVCNRKFKKKIDRDRHLYVHDIKDIPNVLHCELCDYTATRRVYLEKHFQKHRVIYRCTLCEDKFCSTIRLIDHLTSLHLKDDPTNKWESLFEECIGHSLYLPEPDESLTGVEKQLVNLPAELSTSSVMVAESLQNMDVLSEAQNNTVGTAETDGGQIDAGKGTNDTTDSLLKNRNEEEEISKLEGELLSGANNNSLQNSWKQTPKNEVVSAQAEAGENSNGTNKKSMVESLGYRPMNLHIFHKMRETFGHEECQYCGKLHFNKIDYENHLRTHTGDKPFPCSICGFRAQSRELLVQHKDTEHGNATFSCKDCEFEASSRTQLWNHSLIHAGLSDAMGIECPECNMKFDNLKKLNQHVTEVHPDTQSEVLKKMHVTPTITKDPEVKHKAQGKMGRRSYKCPYCDRVFIRANSELQKHIWMHEGIKPYKCPLCPHACRSKNNLQAHMLRHTNEKPYTCPECNKGYKSKTALRWHVRSHKAGKLFKCSKCPYEATQSSHLRRHMETHNVIKRFLCQHCDYSSNTLSYLKMHYTKSHKDVKDWPEKLEFYKLRKDDDANANQTADSQAYKCLSCDYNFGNMTDLKRHLKVRHHCEVKDLQEIGPNQTEPLTTTTNPNVQYVQLGGEGELVTEIPSALAESLAQETNLQEDPSALENNVIDATDVDERTASAVNLLQQIFTFSNQGSMHMVQAENGEVVSLNPEGTIIVQQEGEEVMVADGDSNLAGNQQYVIQYLSSQDEQSENMVEVIHSGVGDEPGVHEVSMELVQAETEGEEVNSLELEQTTHDSESSVMLPQTSLTNEELERMESHVDHVTETAECLISTETVSSVEVSVSGEIDIS</sequence>
<feature type="domain" description="C2H2-type" evidence="10">
    <location>
        <begin position="931"/>
        <end position="958"/>
    </location>
</feature>
<feature type="domain" description="C2H2-type" evidence="10">
    <location>
        <begin position="400"/>
        <end position="427"/>
    </location>
</feature>
<feature type="domain" description="C2H2-type" evidence="10">
    <location>
        <begin position="843"/>
        <end position="871"/>
    </location>
</feature>
<feature type="domain" description="C2H2-type" evidence="10">
    <location>
        <begin position="959"/>
        <end position="986"/>
    </location>
</feature>
<feature type="domain" description="C2H2-type" evidence="10">
    <location>
        <begin position="1070"/>
        <end position="1098"/>
    </location>
</feature>
<feature type="domain" description="C2H2-type" evidence="10">
    <location>
        <begin position="372"/>
        <end position="399"/>
    </location>
</feature>
<dbReference type="GO" id="GO:0006357">
    <property type="term" value="P:regulation of transcription by RNA polymerase II"/>
    <property type="evidence" value="ECO:0007669"/>
    <property type="project" value="TreeGrafter"/>
</dbReference>
<evidence type="ECO:0000256" key="9">
    <source>
        <dbReference type="SAM" id="MobiDB-lite"/>
    </source>
</evidence>
<evidence type="ECO:0000313" key="12">
    <source>
        <dbReference type="Proteomes" id="UP001186944"/>
    </source>
</evidence>
<proteinExistence type="predicted"/>
<feature type="region of interest" description="Disordered" evidence="9">
    <location>
        <begin position="168"/>
        <end position="201"/>
    </location>
</feature>
<organism evidence="11 12">
    <name type="scientific">Pinctada imbricata</name>
    <name type="common">Atlantic pearl-oyster</name>
    <name type="synonym">Pinctada martensii</name>
    <dbReference type="NCBI Taxonomy" id="66713"/>
    <lineage>
        <taxon>Eukaryota</taxon>
        <taxon>Metazoa</taxon>
        <taxon>Spiralia</taxon>
        <taxon>Lophotrochozoa</taxon>
        <taxon>Mollusca</taxon>
        <taxon>Bivalvia</taxon>
        <taxon>Autobranchia</taxon>
        <taxon>Pteriomorphia</taxon>
        <taxon>Pterioida</taxon>
        <taxon>Pterioidea</taxon>
        <taxon>Pteriidae</taxon>
        <taxon>Pinctada</taxon>
    </lineage>
</organism>
<evidence type="ECO:0000256" key="8">
    <source>
        <dbReference type="PROSITE-ProRule" id="PRU00042"/>
    </source>
</evidence>
<dbReference type="Gene3D" id="3.30.160.60">
    <property type="entry name" value="Classic Zinc Finger"/>
    <property type="match status" value="11"/>
</dbReference>
<evidence type="ECO:0000259" key="10">
    <source>
        <dbReference type="PROSITE" id="PS50157"/>
    </source>
</evidence>
<gene>
    <name evidence="11" type="ORF">FSP39_023007</name>
</gene>
<dbReference type="FunFam" id="3.30.160.60:FF:000100">
    <property type="entry name" value="Zinc finger 45-like"/>
    <property type="match status" value="1"/>
</dbReference>
<feature type="compositionally biased region" description="Acidic residues" evidence="9">
    <location>
        <begin position="242"/>
        <end position="258"/>
    </location>
</feature>
<protein>
    <recommendedName>
        <fullName evidence="10">C2H2-type domain-containing protein</fullName>
    </recommendedName>
</protein>
<comment type="caution">
    <text evidence="11">The sequence shown here is derived from an EMBL/GenBank/DDBJ whole genome shotgun (WGS) entry which is preliminary data.</text>
</comment>
<feature type="domain" description="C2H2-type" evidence="10">
    <location>
        <begin position="756"/>
        <end position="783"/>
    </location>
</feature>
<name>A0AA88XK11_PINIB</name>
<feature type="domain" description="C2H2-type" evidence="10">
    <location>
        <begin position="503"/>
        <end position="525"/>
    </location>
</feature>
<dbReference type="GO" id="GO:0000978">
    <property type="term" value="F:RNA polymerase II cis-regulatory region sequence-specific DNA binding"/>
    <property type="evidence" value="ECO:0007669"/>
    <property type="project" value="TreeGrafter"/>
</dbReference>
<evidence type="ECO:0000256" key="7">
    <source>
        <dbReference type="ARBA" id="ARBA00023242"/>
    </source>
</evidence>
<dbReference type="PANTHER" id="PTHR24390">
    <property type="entry name" value="ZINC FINGER PROTEIN"/>
    <property type="match status" value="1"/>
</dbReference>
<reference evidence="11" key="1">
    <citation type="submission" date="2019-08" db="EMBL/GenBank/DDBJ databases">
        <title>The improved chromosome-level genome for the pearl oyster Pinctada fucata martensii using PacBio sequencing and Hi-C.</title>
        <authorList>
            <person name="Zheng Z."/>
        </authorList>
    </citation>
    <scope>NUCLEOTIDE SEQUENCE</scope>
    <source>
        <strain evidence="11">ZZ-2019</strain>
        <tissue evidence="11">Adductor muscle</tissue>
    </source>
</reference>
<evidence type="ECO:0000256" key="5">
    <source>
        <dbReference type="ARBA" id="ARBA00022833"/>
    </source>
</evidence>
<accession>A0AA88XK11</accession>
<keyword evidence="2" id="KW-0479">Metal-binding</keyword>
<dbReference type="InterPro" id="IPR013087">
    <property type="entry name" value="Znf_C2H2_type"/>
</dbReference>
<dbReference type="FunFam" id="3.30.160.60:FF:000446">
    <property type="entry name" value="Zinc finger protein"/>
    <property type="match status" value="2"/>
</dbReference>
<dbReference type="GO" id="GO:0005634">
    <property type="term" value="C:nucleus"/>
    <property type="evidence" value="ECO:0007669"/>
    <property type="project" value="UniProtKB-SubCell"/>
</dbReference>
<keyword evidence="7" id="KW-0539">Nucleus</keyword>
<dbReference type="PROSITE" id="PS00028">
    <property type="entry name" value="ZINC_FINGER_C2H2_1"/>
    <property type="match status" value="8"/>
</dbReference>